<name>A0A382RJX5_9ZZZZ</name>
<dbReference type="PANTHER" id="PTHR35894:SF1">
    <property type="entry name" value="PHOSPHORIBULOKINASE _ URIDINE KINASE FAMILY"/>
    <property type="match status" value="1"/>
</dbReference>
<dbReference type="AlphaFoldDB" id="A0A382RJX5"/>
<feature type="non-terminal residue" evidence="1">
    <location>
        <position position="320"/>
    </location>
</feature>
<reference evidence="1" key="1">
    <citation type="submission" date="2018-05" db="EMBL/GenBank/DDBJ databases">
        <authorList>
            <person name="Lanie J.A."/>
            <person name="Ng W.-L."/>
            <person name="Kazmierczak K.M."/>
            <person name="Andrzejewski T.M."/>
            <person name="Davidsen T.M."/>
            <person name="Wayne K.J."/>
            <person name="Tettelin H."/>
            <person name="Glass J.I."/>
            <person name="Rusch D."/>
            <person name="Podicherti R."/>
            <person name="Tsui H.-C.T."/>
            <person name="Winkler M.E."/>
        </authorList>
    </citation>
    <scope>NUCLEOTIDE SEQUENCE</scope>
</reference>
<organism evidence="1">
    <name type="scientific">marine metagenome</name>
    <dbReference type="NCBI Taxonomy" id="408172"/>
    <lineage>
        <taxon>unclassified sequences</taxon>
        <taxon>metagenomes</taxon>
        <taxon>ecological metagenomes</taxon>
    </lineage>
</organism>
<feature type="non-terminal residue" evidence="1">
    <location>
        <position position="1"/>
    </location>
</feature>
<proteinExistence type="predicted"/>
<dbReference type="InterPro" id="IPR027417">
    <property type="entry name" value="P-loop_NTPase"/>
</dbReference>
<dbReference type="EMBL" id="UINC01122286">
    <property type="protein sequence ID" value="SVC98003.1"/>
    <property type="molecule type" value="Genomic_DNA"/>
</dbReference>
<dbReference type="PANTHER" id="PTHR35894">
    <property type="entry name" value="GENERAL SECRETION PATHWAY PROTEIN A-RELATED"/>
    <property type="match status" value="1"/>
</dbReference>
<dbReference type="InterPro" id="IPR052026">
    <property type="entry name" value="ExeA_AAA_ATPase_DNA-bind"/>
</dbReference>
<gene>
    <name evidence="1" type="ORF">METZ01_LOCUS350857</name>
</gene>
<dbReference type="SUPFAM" id="SSF52540">
    <property type="entry name" value="P-loop containing nucleoside triphosphate hydrolases"/>
    <property type="match status" value="1"/>
</dbReference>
<protein>
    <submittedName>
        <fullName evidence="1">Uncharacterized protein</fullName>
    </submittedName>
</protein>
<accession>A0A382RJX5</accession>
<evidence type="ECO:0000313" key="1">
    <source>
        <dbReference type="EMBL" id="SVC98003.1"/>
    </source>
</evidence>
<sequence length="320" mass="36068">NLETETEKLIQIVLIGQPELDQLLEKNELRQLRQRITISWELLPLNREETRGYIQHRINVALGKGRVQFERSAAKLIYKYSRGIPRMINVLADRALLIAYTMNTKKISAKIARTAIKDVGGLSPLSTWVDILLKNILPVSLALTILLFGANYFMLPGFNQEGNAEKDINSLIKQDPIIPDKLASSKDRVPIIDLPKAAPSTIKKIKPLVPNNPRALQPPKTEPIKSRHIPSTKPLVISQRDKLVTYLASLSLNESRLEATNWILKKWSIDIASYQNKVTSLLESIAEEQKLLAYDLNANFDKLAVFNYPAILEIALPNAQ</sequence>